<proteinExistence type="predicted"/>
<organism evidence="1 2">
    <name type="scientific">Streptococcus mitis</name>
    <dbReference type="NCBI Taxonomy" id="28037"/>
    <lineage>
        <taxon>Bacteria</taxon>
        <taxon>Bacillati</taxon>
        <taxon>Bacillota</taxon>
        <taxon>Bacilli</taxon>
        <taxon>Lactobacillales</taxon>
        <taxon>Streptococcaceae</taxon>
        <taxon>Streptococcus</taxon>
        <taxon>Streptococcus mitis group</taxon>
    </lineage>
</organism>
<comment type="caution">
    <text evidence="1">The sequence shown here is derived from an EMBL/GenBank/DDBJ whole genome shotgun (WGS) entry which is preliminary data.</text>
</comment>
<accession>A0A081PT00</accession>
<dbReference type="OrthoDB" id="2236947at2"/>
<dbReference type="EMBL" id="JPFU01000015">
    <property type="protein sequence ID" value="KEQ33823.1"/>
    <property type="molecule type" value="Genomic_DNA"/>
</dbReference>
<sequence length="149" mass="17205">MKYIAIDNGLKINTLEYNTFGIDGYESGEQIVENQSVSISIKLGMNKKNKVKRVLLLDVFIEGKNEEILLRKLHLDLFYEFEYKDKYSESDLENLDLYMTKYFLGKTNAIVENVSSIDQSSCFNLNDAIEDINKKVPEELSVEIRSIES</sequence>
<dbReference type="Proteomes" id="UP000028090">
    <property type="component" value="Unassembled WGS sequence"/>
</dbReference>
<evidence type="ECO:0000313" key="1">
    <source>
        <dbReference type="EMBL" id="KEQ33823.1"/>
    </source>
</evidence>
<dbReference type="RefSeq" id="WP_042901775.1">
    <property type="nucleotide sequence ID" value="NZ_JPFU01000015.1"/>
</dbReference>
<protein>
    <submittedName>
        <fullName evidence="1">Uncharacterized protein</fullName>
    </submittedName>
</protein>
<name>A0A081PT00_STRMT</name>
<dbReference type="AlphaFoldDB" id="A0A081PT00"/>
<gene>
    <name evidence="1" type="ORF">SK629_2069</name>
</gene>
<evidence type="ECO:0000313" key="2">
    <source>
        <dbReference type="Proteomes" id="UP000028090"/>
    </source>
</evidence>
<dbReference type="PATRIC" id="fig|28037.95.peg.1998"/>
<reference evidence="1 2" key="1">
    <citation type="submission" date="2014-05" db="EMBL/GenBank/DDBJ databases">
        <authorList>
            <person name="Daugherty S.C."/>
            <person name="Tallon L.J."/>
            <person name="Sadzewicz L."/>
            <person name="Kilian M."/>
            <person name="Tettelin H."/>
        </authorList>
    </citation>
    <scope>NUCLEOTIDE SEQUENCE [LARGE SCALE GENOMIC DNA]</scope>
    <source>
        <strain evidence="1 2">SK629</strain>
    </source>
</reference>